<evidence type="ECO:0000259" key="8">
    <source>
        <dbReference type="PROSITE" id="PS51144"/>
    </source>
</evidence>
<evidence type="ECO:0000256" key="1">
    <source>
        <dbReference type="ARBA" id="ARBA00010718"/>
    </source>
</evidence>
<gene>
    <name evidence="9" type="ORF">DSTB1V02_LOCUS9755</name>
</gene>
<dbReference type="PANTHER" id="PTHR18952:SF124">
    <property type="entry name" value="CARBONIC ANHYDRASE 7"/>
    <property type="match status" value="1"/>
</dbReference>
<evidence type="ECO:0000313" key="9">
    <source>
        <dbReference type="EMBL" id="CAD7249971.1"/>
    </source>
</evidence>
<feature type="domain" description="Alpha-carbonic anhydrase" evidence="8">
    <location>
        <begin position="291"/>
        <end position="547"/>
    </location>
</feature>
<protein>
    <recommendedName>
        <fullName evidence="2 6">Carbonic anhydrase</fullName>
        <ecNumber evidence="2 6">4.2.1.1</ecNumber>
    </recommendedName>
</protein>
<evidence type="ECO:0000256" key="2">
    <source>
        <dbReference type="ARBA" id="ARBA00012925"/>
    </source>
</evidence>
<dbReference type="GO" id="GO:0004089">
    <property type="term" value="F:carbonate dehydratase activity"/>
    <property type="evidence" value="ECO:0007669"/>
    <property type="project" value="UniProtKB-UniRule"/>
</dbReference>
<feature type="region of interest" description="Disordered" evidence="7">
    <location>
        <begin position="1"/>
        <end position="21"/>
    </location>
</feature>
<dbReference type="Pfam" id="PF00194">
    <property type="entry name" value="Carb_anhydrase"/>
    <property type="match status" value="1"/>
</dbReference>
<keyword evidence="5" id="KW-0325">Glycoprotein</keyword>
<feature type="region of interest" description="Disordered" evidence="7">
    <location>
        <begin position="198"/>
        <end position="223"/>
    </location>
</feature>
<keyword evidence="4 6" id="KW-0862">Zinc</keyword>
<comment type="function">
    <text evidence="6">Reversible hydration of carbon dioxide.</text>
</comment>
<organism evidence="9">
    <name type="scientific">Darwinula stevensoni</name>
    <dbReference type="NCBI Taxonomy" id="69355"/>
    <lineage>
        <taxon>Eukaryota</taxon>
        <taxon>Metazoa</taxon>
        <taxon>Ecdysozoa</taxon>
        <taxon>Arthropoda</taxon>
        <taxon>Crustacea</taxon>
        <taxon>Oligostraca</taxon>
        <taxon>Ostracoda</taxon>
        <taxon>Podocopa</taxon>
        <taxon>Podocopida</taxon>
        <taxon>Darwinulocopina</taxon>
        <taxon>Darwinuloidea</taxon>
        <taxon>Darwinulidae</taxon>
        <taxon>Darwinula</taxon>
    </lineage>
</organism>
<dbReference type="EMBL" id="CAJPEV010002587">
    <property type="protein sequence ID" value="CAG0897400.1"/>
    <property type="molecule type" value="Genomic_DNA"/>
</dbReference>
<keyword evidence="3 6" id="KW-0479">Metal-binding</keyword>
<dbReference type="PROSITE" id="PS00162">
    <property type="entry name" value="ALPHA_CA_1"/>
    <property type="match status" value="1"/>
</dbReference>
<dbReference type="Proteomes" id="UP000677054">
    <property type="component" value="Unassembled WGS sequence"/>
</dbReference>
<evidence type="ECO:0000313" key="10">
    <source>
        <dbReference type="Proteomes" id="UP000677054"/>
    </source>
</evidence>
<accession>A0A7R9FPC0</accession>
<comment type="catalytic activity">
    <reaction evidence="6">
        <text>hydrogencarbonate + H(+) = CO2 + H2O</text>
        <dbReference type="Rhea" id="RHEA:10748"/>
        <dbReference type="ChEBI" id="CHEBI:15377"/>
        <dbReference type="ChEBI" id="CHEBI:15378"/>
        <dbReference type="ChEBI" id="CHEBI:16526"/>
        <dbReference type="ChEBI" id="CHEBI:17544"/>
        <dbReference type="EC" id="4.2.1.1"/>
    </reaction>
</comment>
<dbReference type="InterPro" id="IPR018338">
    <property type="entry name" value="Carbonic_anhydrase_a-class_CS"/>
</dbReference>
<keyword evidence="10" id="KW-1185">Reference proteome</keyword>
<dbReference type="InterPro" id="IPR023561">
    <property type="entry name" value="Carbonic_anhydrase_a-class"/>
</dbReference>
<name>A0A7R9FPC0_9CRUS</name>
<comment type="cofactor">
    <cofactor evidence="6">
        <name>Zn(2+)</name>
        <dbReference type="ChEBI" id="CHEBI:29105"/>
    </cofactor>
</comment>
<dbReference type="GO" id="GO:0005737">
    <property type="term" value="C:cytoplasm"/>
    <property type="evidence" value="ECO:0007669"/>
    <property type="project" value="TreeGrafter"/>
</dbReference>
<dbReference type="InterPro" id="IPR036398">
    <property type="entry name" value="CA_dom_sf"/>
</dbReference>
<dbReference type="PANTHER" id="PTHR18952">
    <property type="entry name" value="CARBONIC ANHYDRASE"/>
    <property type="match status" value="1"/>
</dbReference>
<dbReference type="SMART" id="SM01057">
    <property type="entry name" value="Carb_anhydrase"/>
    <property type="match status" value="1"/>
</dbReference>
<dbReference type="AlphaFoldDB" id="A0A7R9FPC0"/>
<reference evidence="9" key="1">
    <citation type="submission" date="2020-11" db="EMBL/GenBank/DDBJ databases">
        <authorList>
            <person name="Tran Van P."/>
        </authorList>
    </citation>
    <scope>NUCLEOTIDE SEQUENCE</scope>
</reference>
<sequence length="617" mass="68851">MCSDGRASMASKLSSPRARENGMQCDNVWEGEVQLFTNFLLPKSSEHRKTMKIGEKPLAVFTREELEEVDSREVDDDTDRFHDNDDMRFVTFGFRTSRLIDRETLPKKLIKVLQSTVRNGTRSENVLNEMAELNSQDDISQIRGLLDIISNFDDSHEISKQDLLSKFGYWHEGNILEHPHEGNVLGHPREENVFGHPQANLSTSGRSPFAKGRSIKEPPSETKNLKDLPTLASTLRAEGSMATLTGKGTALGIVPNAKTDVAGGKMTTGSLQQLVDNRLDAGQNPQPKNTAKWTYVDGPRGPANWWKFYRNCNGRQQSPIGIITDKAVETEFQPFQIRLYETLPSAVSIQNSGHTVKLVTKSMDMPTVSGGGLPGTFKFAQMHFHWGSDIFTGSEHVLNRRRFPMELHVVHRNIKYPTTEEAVLKPDGLAVFGIFFGLQAEDNPALEEIVEALPRVQEPFTKTHLHPFPISQLLPSDLHAFYRYNGSLTTPGCQEAVTWTVFDELMGISIRQLQVFRTLKDSDTTGKQLMNFRPVQSLHERQILRTAGAGGYGSLFSPFADIKGFMTPSVRKRAQLIRPLIKRAIGMSSLASSTRLPNGGFSIFTPGYAYVSTPTGK</sequence>
<dbReference type="CDD" id="cd00326">
    <property type="entry name" value="alpha_CA"/>
    <property type="match status" value="1"/>
</dbReference>
<dbReference type="Gene3D" id="3.10.200.10">
    <property type="entry name" value="Alpha carbonic anhydrase"/>
    <property type="match status" value="1"/>
</dbReference>
<proteinExistence type="inferred from homology"/>
<evidence type="ECO:0000256" key="6">
    <source>
        <dbReference type="RuleBase" id="RU367011"/>
    </source>
</evidence>
<evidence type="ECO:0000256" key="7">
    <source>
        <dbReference type="SAM" id="MobiDB-lite"/>
    </source>
</evidence>
<dbReference type="InterPro" id="IPR001148">
    <property type="entry name" value="CA_dom"/>
</dbReference>
<evidence type="ECO:0000256" key="5">
    <source>
        <dbReference type="ARBA" id="ARBA00023180"/>
    </source>
</evidence>
<keyword evidence="6" id="KW-0456">Lyase</keyword>
<feature type="compositionally biased region" description="Basic and acidic residues" evidence="7">
    <location>
        <begin position="214"/>
        <end position="223"/>
    </location>
</feature>
<evidence type="ECO:0000256" key="4">
    <source>
        <dbReference type="ARBA" id="ARBA00022833"/>
    </source>
</evidence>
<dbReference type="EC" id="4.2.1.1" evidence="2 6"/>
<dbReference type="GO" id="GO:0008270">
    <property type="term" value="F:zinc ion binding"/>
    <property type="evidence" value="ECO:0007669"/>
    <property type="project" value="UniProtKB-UniRule"/>
</dbReference>
<comment type="similarity">
    <text evidence="1 6">Belongs to the alpha-carbonic anhydrase family.</text>
</comment>
<dbReference type="SUPFAM" id="SSF51069">
    <property type="entry name" value="Carbonic anhydrase"/>
    <property type="match status" value="1"/>
</dbReference>
<dbReference type="FunFam" id="3.10.200.10:FF:000003">
    <property type="entry name" value="Carbonic anhydrase 12"/>
    <property type="match status" value="1"/>
</dbReference>
<dbReference type="OrthoDB" id="429145at2759"/>
<dbReference type="EMBL" id="LR902104">
    <property type="protein sequence ID" value="CAD7249971.1"/>
    <property type="molecule type" value="Genomic_DNA"/>
</dbReference>
<dbReference type="PROSITE" id="PS51144">
    <property type="entry name" value="ALPHA_CA_2"/>
    <property type="match status" value="1"/>
</dbReference>
<evidence type="ECO:0000256" key="3">
    <source>
        <dbReference type="ARBA" id="ARBA00022723"/>
    </source>
</evidence>